<dbReference type="Gene3D" id="1.10.640.10">
    <property type="entry name" value="Haem peroxidase domain superfamily, animal type"/>
    <property type="match status" value="1"/>
</dbReference>
<evidence type="ECO:0000256" key="3">
    <source>
        <dbReference type="ARBA" id="ARBA00023180"/>
    </source>
</evidence>
<dbReference type="InterPro" id="IPR037120">
    <property type="entry name" value="Haem_peroxidase_sf_animal"/>
</dbReference>
<comment type="caution">
    <text evidence="4">The sequence shown here is derived from an EMBL/GenBank/DDBJ whole genome shotgun (WGS) entry which is preliminary data.</text>
</comment>
<dbReference type="Pfam" id="PF03098">
    <property type="entry name" value="An_peroxidase"/>
    <property type="match status" value="1"/>
</dbReference>
<dbReference type="EMBL" id="BARS01051517">
    <property type="protein sequence ID" value="GAG46158.1"/>
    <property type="molecule type" value="Genomic_DNA"/>
</dbReference>
<dbReference type="GO" id="GO:0004601">
    <property type="term" value="F:peroxidase activity"/>
    <property type="evidence" value="ECO:0007669"/>
    <property type="project" value="InterPro"/>
</dbReference>
<comment type="subcellular location">
    <subcellularLocation>
        <location evidence="1">Secreted</location>
    </subcellularLocation>
</comment>
<dbReference type="GO" id="GO:0006979">
    <property type="term" value="P:response to oxidative stress"/>
    <property type="evidence" value="ECO:0007669"/>
    <property type="project" value="InterPro"/>
</dbReference>
<feature type="non-terminal residue" evidence="4">
    <location>
        <position position="1"/>
    </location>
</feature>
<name>X0YBR6_9ZZZZ</name>
<reference evidence="4" key="1">
    <citation type="journal article" date="2014" name="Front. Microbiol.">
        <title>High frequency of phylogenetically diverse reductive dehalogenase-homologous genes in deep subseafloor sedimentary metagenomes.</title>
        <authorList>
            <person name="Kawai M."/>
            <person name="Futagami T."/>
            <person name="Toyoda A."/>
            <person name="Takaki Y."/>
            <person name="Nishi S."/>
            <person name="Hori S."/>
            <person name="Arai W."/>
            <person name="Tsubouchi T."/>
            <person name="Morono Y."/>
            <person name="Uchiyama I."/>
            <person name="Ito T."/>
            <person name="Fujiyama A."/>
            <person name="Inagaki F."/>
            <person name="Takami H."/>
        </authorList>
    </citation>
    <scope>NUCLEOTIDE SEQUENCE</scope>
    <source>
        <strain evidence="4">Expedition CK06-06</strain>
    </source>
</reference>
<dbReference type="SUPFAM" id="SSF48113">
    <property type="entry name" value="Heme-dependent peroxidases"/>
    <property type="match status" value="1"/>
</dbReference>
<dbReference type="InterPro" id="IPR019791">
    <property type="entry name" value="Haem_peroxidase_animal"/>
</dbReference>
<evidence type="ECO:0000256" key="2">
    <source>
        <dbReference type="ARBA" id="ARBA00022525"/>
    </source>
</evidence>
<dbReference type="PROSITE" id="PS50292">
    <property type="entry name" value="PEROXIDASE_3"/>
    <property type="match status" value="1"/>
</dbReference>
<dbReference type="InterPro" id="IPR010255">
    <property type="entry name" value="Haem_peroxidase_sf"/>
</dbReference>
<gene>
    <name evidence="4" type="ORF">S01H1_76721</name>
</gene>
<evidence type="ECO:0000313" key="4">
    <source>
        <dbReference type="EMBL" id="GAG46158.1"/>
    </source>
</evidence>
<proteinExistence type="predicted"/>
<sequence>VSKPYPRLEENGDHIKEDELSLRGAFFCPWILTNQGGIDPVIRGLATVVAEEFDGKVIDDLRNFLFEGTDGPHGKGLDLTAFNIQRGRDHGLADYNTTREAYGLPAVESFSEVISDPVVAAKMESLYGSPDNADLYVTLQVEDHVKLPNGEKSMLGPTTMAILGEQATRMRAGDRFWYQWRLPKKLLKFVESVKLSQVILRNTGICSIQDEVMIAQPRS</sequence>
<dbReference type="AlphaFoldDB" id="X0YBR6"/>
<dbReference type="GO" id="GO:0020037">
    <property type="term" value="F:heme binding"/>
    <property type="evidence" value="ECO:0007669"/>
    <property type="project" value="InterPro"/>
</dbReference>
<dbReference type="GO" id="GO:0005576">
    <property type="term" value="C:extracellular region"/>
    <property type="evidence" value="ECO:0007669"/>
    <property type="project" value="UniProtKB-SubCell"/>
</dbReference>
<keyword evidence="3" id="KW-0325">Glycoprotein</keyword>
<keyword evidence="2" id="KW-0964">Secreted</keyword>
<accession>X0YBR6</accession>
<organism evidence="4">
    <name type="scientific">marine sediment metagenome</name>
    <dbReference type="NCBI Taxonomy" id="412755"/>
    <lineage>
        <taxon>unclassified sequences</taxon>
        <taxon>metagenomes</taxon>
        <taxon>ecological metagenomes</taxon>
    </lineage>
</organism>
<dbReference type="PANTHER" id="PTHR11475:SF4">
    <property type="entry name" value="CHORION PEROXIDASE"/>
    <property type="match status" value="1"/>
</dbReference>
<evidence type="ECO:0000256" key="1">
    <source>
        <dbReference type="ARBA" id="ARBA00004613"/>
    </source>
</evidence>
<dbReference type="PANTHER" id="PTHR11475">
    <property type="entry name" value="OXIDASE/PEROXIDASE"/>
    <property type="match status" value="1"/>
</dbReference>
<protein>
    <submittedName>
        <fullName evidence="4">Uncharacterized protein</fullName>
    </submittedName>
</protein>